<dbReference type="Proteomes" id="UP000070328">
    <property type="component" value="Unassembled WGS sequence"/>
</dbReference>
<feature type="transmembrane region" description="Helical" evidence="2">
    <location>
        <begin position="144"/>
        <end position="165"/>
    </location>
</feature>
<dbReference type="OrthoDB" id="5358884at2759"/>
<keyword evidence="2" id="KW-0472">Membrane</keyword>
<gene>
    <name evidence="3" type="ORF">CSIM01_06503</name>
</gene>
<organism evidence="3 4">
    <name type="scientific">Colletotrichum simmondsii</name>
    <dbReference type="NCBI Taxonomy" id="703756"/>
    <lineage>
        <taxon>Eukaryota</taxon>
        <taxon>Fungi</taxon>
        <taxon>Dikarya</taxon>
        <taxon>Ascomycota</taxon>
        <taxon>Pezizomycotina</taxon>
        <taxon>Sordariomycetes</taxon>
        <taxon>Hypocreomycetidae</taxon>
        <taxon>Glomerellales</taxon>
        <taxon>Glomerellaceae</taxon>
        <taxon>Colletotrichum</taxon>
        <taxon>Colletotrichum acutatum species complex</taxon>
    </lineage>
</organism>
<dbReference type="AlphaFoldDB" id="A0A135TGA4"/>
<reference evidence="3 4" key="1">
    <citation type="submission" date="2014-02" db="EMBL/GenBank/DDBJ databases">
        <title>The genome sequence of Colletotrichum simmondsii CBS122122.</title>
        <authorList>
            <person name="Baroncelli R."/>
            <person name="Thon M.R."/>
        </authorList>
    </citation>
    <scope>NUCLEOTIDE SEQUENCE [LARGE SCALE GENOMIC DNA]</scope>
    <source>
        <strain evidence="3 4">CBS122122</strain>
    </source>
</reference>
<evidence type="ECO:0008006" key="5">
    <source>
        <dbReference type="Google" id="ProtNLM"/>
    </source>
</evidence>
<sequence length="461" mass="49116">MCLCSAELSHTKSPKGFVSQNPTNHGKFERRELSAHVGNWNPAKPQPVSSITNGGWSRLKFLLPHVLLLVLGPVYGTLRADVEESSTISPKDGLTCLSTRGHSSSFVDLPPAPPPSRSQLMLLPSRTLSNPSGSFLVPGKFPRLVAFPFLLALLPLGFPHLFWFLHSFTKDHIRSTEKLIMATTQHQYDEGPELAPQHQYPEVYHPPPQQSYSASPQPEPVTPMKQEGSTYGYPASGVDQSVYGGNQYQNHAAGETAPQKSRKTVCGCTFLVFLLSVIIAVLAAAVIGLAAGTGVEASRANNAIQELAAMSASATSGGTTATTTVTVTSASATATGFNALTNGCTDSSETTTGQTYTTDFFGKKKFTMYCNKNAPNSPLMSLFTANFDNCMDACASFTNYEPGFEGNASCTGVSFIPLWTTRAGAVEGKAPGNCYLKPGNQTKGNLETPNIGTECHAAIMS</sequence>
<comment type="caution">
    <text evidence="3">The sequence shown here is derived from an EMBL/GenBank/DDBJ whole genome shotgun (WGS) entry which is preliminary data.</text>
</comment>
<protein>
    <recommendedName>
        <fullName evidence="5">Apple domain-containing protein</fullName>
    </recommendedName>
</protein>
<evidence type="ECO:0000313" key="3">
    <source>
        <dbReference type="EMBL" id="KXH47221.1"/>
    </source>
</evidence>
<proteinExistence type="predicted"/>
<evidence type="ECO:0000313" key="4">
    <source>
        <dbReference type="Proteomes" id="UP000070328"/>
    </source>
</evidence>
<keyword evidence="2" id="KW-0812">Transmembrane</keyword>
<keyword evidence="4" id="KW-1185">Reference proteome</keyword>
<keyword evidence="2" id="KW-1133">Transmembrane helix</keyword>
<accession>A0A135TGA4</accession>
<evidence type="ECO:0000256" key="2">
    <source>
        <dbReference type="SAM" id="Phobius"/>
    </source>
</evidence>
<feature type="region of interest" description="Disordered" evidence="1">
    <location>
        <begin position="188"/>
        <end position="230"/>
    </location>
</feature>
<name>A0A135TGA4_9PEZI</name>
<feature type="transmembrane region" description="Helical" evidence="2">
    <location>
        <begin position="270"/>
        <end position="291"/>
    </location>
</feature>
<evidence type="ECO:0000256" key="1">
    <source>
        <dbReference type="SAM" id="MobiDB-lite"/>
    </source>
</evidence>
<dbReference type="EMBL" id="JFBX01000170">
    <property type="protein sequence ID" value="KXH47221.1"/>
    <property type="molecule type" value="Genomic_DNA"/>
</dbReference>